<evidence type="ECO:0000313" key="2">
    <source>
        <dbReference type="Proteomes" id="UP000001022"/>
    </source>
</evidence>
<gene>
    <name evidence="1" type="ordered locus">HD_0425</name>
</gene>
<sequence length="49" mass="6092">MKLSAISCDNRTNFILGDLWYFIYFIQSKNQNFRKTDRLLFHLRLEQRH</sequence>
<keyword evidence="2" id="KW-1185">Reference proteome</keyword>
<accession>Q7VNR2</accession>
<dbReference type="HOGENOM" id="CLU_3136248_0_0_6"/>
<proteinExistence type="predicted"/>
<dbReference type="STRING" id="233412.HD_0425"/>
<reference evidence="2" key="1">
    <citation type="submission" date="2003-06" db="EMBL/GenBank/DDBJ databases">
        <title>The complete genome sequence of Haemophilus ducreyi.</title>
        <authorList>
            <person name="Munson R.S. Jr."/>
            <person name="Ray W.C."/>
            <person name="Mahairas G."/>
            <person name="Sabo P."/>
            <person name="Mungur R."/>
            <person name="Johnson L."/>
            <person name="Nguyen D."/>
            <person name="Wang J."/>
            <person name="Forst C."/>
            <person name="Hood L."/>
        </authorList>
    </citation>
    <scope>NUCLEOTIDE SEQUENCE [LARGE SCALE GENOMIC DNA]</scope>
    <source>
        <strain evidence="2">35000HP / ATCC 700724</strain>
    </source>
</reference>
<protein>
    <submittedName>
        <fullName evidence="1">Uncharacterized protein</fullName>
    </submittedName>
</protein>
<organism evidence="1 2">
    <name type="scientific">Haemophilus ducreyi (strain 35000HP / ATCC 700724)</name>
    <dbReference type="NCBI Taxonomy" id="233412"/>
    <lineage>
        <taxon>Bacteria</taxon>
        <taxon>Pseudomonadati</taxon>
        <taxon>Pseudomonadota</taxon>
        <taxon>Gammaproteobacteria</taxon>
        <taxon>Pasteurellales</taxon>
        <taxon>Pasteurellaceae</taxon>
        <taxon>Haemophilus</taxon>
    </lineage>
</organism>
<dbReference type="AlphaFoldDB" id="Q7VNR2"/>
<dbReference type="Proteomes" id="UP000001022">
    <property type="component" value="Chromosome"/>
</dbReference>
<evidence type="ECO:0000313" key="1">
    <source>
        <dbReference type="EMBL" id="AAP95390.1"/>
    </source>
</evidence>
<dbReference type="KEGG" id="hdu:HD_0425"/>
<dbReference type="EMBL" id="AE017143">
    <property type="protein sequence ID" value="AAP95390.1"/>
    <property type="molecule type" value="Genomic_DNA"/>
</dbReference>
<name>Q7VNR2_HAEDU</name>